<evidence type="ECO:0000313" key="1">
    <source>
        <dbReference type="EMBL" id="TPN85783.1"/>
    </source>
</evidence>
<comment type="caution">
    <text evidence="1">The sequence shown here is derived from an EMBL/GenBank/DDBJ whole genome shotgun (WGS) entry which is preliminary data.</text>
</comment>
<gene>
    <name evidence="1" type="ORF">FHK87_10865</name>
</gene>
<name>A0A504JDV6_9FLAO</name>
<keyword evidence="2" id="KW-1185">Reference proteome</keyword>
<organism evidence="1 2">
    <name type="scientific">Aquimarina algicola</name>
    <dbReference type="NCBI Taxonomy" id="2589995"/>
    <lineage>
        <taxon>Bacteria</taxon>
        <taxon>Pseudomonadati</taxon>
        <taxon>Bacteroidota</taxon>
        <taxon>Flavobacteriia</taxon>
        <taxon>Flavobacteriales</taxon>
        <taxon>Flavobacteriaceae</taxon>
        <taxon>Aquimarina</taxon>
    </lineage>
</organism>
<reference evidence="1 2" key="1">
    <citation type="submission" date="2019-06" db="EMBL/GenBank/DDBJ databases">
        <authorList>
            <person name="Meng X."/>
        </authorList>
    </citation>
    <scope>NUCLEOTIDE SEQUENCE [LARGE SCALE GENOMIC DNA]</scope>
    <source>
        <strain evidence="1 2">M625</strain>
    </source>
</reference>
<sequence>MGYSQITDLEKIKAIMVSIGKETVIQSFEKNIGLHWSDAKMNNFYICGLKKTAVLYYLDGKYPFGSLVLEFEKEFITAIQ</sequence>
<accession>A0A504JDV6</accession>
<proteinExistence type="predicted"/>
<dbReference type="EMBL" id="VFWZ01000003">
    <property type="protein sequence ID" value="TPN85783.1"/>
    <property type="molecule type" value="Genomic_DNA"/>
</dbReference>
<evidence type="ECO:0000313" key="2">
    <source>
        <dbReference type="Proteomes" id="UP000315540"/>
    </source>
</evidence>
<dbReference type="AlphaFoldDB" id="A0A504JDV6"/>
<dbReference type="RefSeq" id="WP_140592757.1">
    <property type="nucleotide sequence ID" value="NZ_VFWZ01000003.1"/>
</dbReference>
<protein>
    <submittedName>
        <fullName evidence="1">Uncharacterized protein</fullName>
    </submittedName>
</protein>
<dbReference type="Proteomes" id="UP000315540">
    <property type="component" value="Unassembled WGS sequence"/>
</dbReference>